<feature type="transmembrane region" description="Helical" evidence="1">
    <location>
        <begin position="7"/>
        <end position="29"/>
    </location>
</feature>
<dbReference type="eggNOG" id="arCOG04026">
    <property type="taxonomic scope" value="Archaea"/>
</dbReference>
<gene>
    <name evidence="2" type="ordered locus">PYCH_05000</name>
</gene>
<keyword evidence="1" id="KW-0812">Transmembrane</keyword>
<proteinExistence type="predicted"/>
<dbReference type="KEGG" id="pya:PYCH_05000"/>
<name>F8AHQ7_PYRYC</name>
<evidence type="ECO:0008006" key="4">
    <source>
        <dbReference type="Google" id="ProtNLM"/>
    </source>
</evidence>
<evidence type="ECO:0000256" key="1">
    <source>
        <dbReference type="SAM" id="Phobius"/>
    </source>
</evidence>
<keyword evidence="3" id="KW-1185">Reference proteome</keyword>
<dbReference type="EMBL" id="CP002779">
    <property type="protein sequence ID" value="AEH24190.1"/>
    <property type="molecule type" value="Genomic_DNA"/>
</dbReference>
<sequence length="64" mass="7158">MKRAQGAIEYLIIVVAGLILILITARYMIDERSAADMAYQKINGTKSSIERTFSEVYNTTINST</sequence>
<dbReference type="HOGENOM" id="CLU_205638_2_0_2"/>
<keyword evidence="1" id="KW-1133">Transmembrane helix</keyword>
<accession>F8AHQ7</accession>
<protein>
    <recommendedName>
        <fullName evidence="4">Class III signal peptide-containing protein</fullName>
    </recommendedName>
</protein>
<dbReference type="RefSeq" id="WP_013905247.1">
    <property type="nucleotide sequence ID" value="NC_015680.1"/>
</dbReference>
<dbReference type="AlphaFoldDB" id="F8AHQ7"/>
<evidence type="ECO:0000313" key="3">
    <source>
        <dbReference type="Proteomes" id="UP000008386"/>
    </source>
</evidence>
<organism evidence="2 3">
    <name type="scientific">Pyrococcus yayanosii (strain CH1 / JCM 16557)</name>
    <dbReference type="NCBI Taxonomy" id="529709"/>
    <lineage>
        <taxon>Archaea</taxon>
        <taxon>Methanobacteriati</taxon>
        <taxon>Methanobacteriota</taxon>
        <taxon>Thermococci</taxon>
        <taxon>Thermococcales</taxon>
        <taxon>Thermococcaceae</taxon>
        <taxon>Pyrococcus</taxon>
    </lineage>
</organism>
<dbReference type="STRING" id="529709.PYCH_05000"/>
<evidence type="ECO:0000313" key="2">
    <source>
        <dbReference type="EMBL" id="AEH24190.1"/>
    </source>
</evidence>
<dbReference type="Proteomes" id="UP000008386">
    <property type="component" value="Chromosome"/>
</dbReference>
<reference evidence="2 3" key="1">
    <citation type="journal article" date="2011" name="J. Bacteriol.">
        <title>Complete genome sequence of the obligate piezophilic hyperthermophilic archaeon Pyrococcus yayanosii CH1.</title>
        <authorList>
            <person name="Jun X."/>
            <person name="Lupeng L."/>
            <person name="Minjuan X."/>
            <person name="Oger P."/>
            <person name="Fengping W."/>
            <person name="Jebbar M."/>
            <person name="Xiang X."/>
        </authorList>
    </citation>
    <scope>NUCLEOTIDE SEQUENCE [LARGE SCALE GENOMIC DNA]</scope>
    <source>
        <strain evidence="3">CH1 / JCM 16557</strain>
    </source>
</reference>
<keyword evidence="1" id="KW-0472">Membrane</keyword>
<dbReference type="GeneID" id="10837076"/>